<feature type="transmembrane region" description="Helical" evidence="1">
    <location>
        <begin position="191"/>
        <end position="210"/>
    </location>
</feature>
<keyword evidence="1" id="KW-0812">Transmembrane</keyword>
<evidence type="ECO:0000313" key="2">
    <source>
        <dbReference type="EMBL" id="ROH88028.1"/>
    </source>
</evidence>
<keyword evidence="3" id="KW-1185">Reference proteome</keyword>
<dbReference type="PANTHER" id="PTHR32251:SF17">
    <property type="entry name" value="STEROID 5-ALPHA REDUCTASE C-TERMINAL DOMAIN-CONTAINING PROTEIN"/>
    <property type="match status" value="1"/>
</dbReference>
<sequence>MFDWALYLEALESMATFGLLGWVLSVFLRNVTIVDSMWAMFFLLGVLCFVTGNETMTERGLLILVLVTAWSARLTGYLTWRNRPMSRGMQHEDHRYAAIRKNNQPFWFKSLYIVFGFQVLLAWIISLPLLGAANSSSPLSWLDGLGLALWLFGFLWESIGDAQLSRFKADPANRGKVMDSGLWRYSRHPNYFGECCLWWGFYLIALSAGAWWSLPAPVLMTLLLLKVSGVALLEKDIGERRPAYAAYIARTNAFIPGLPR</sequence>
<dbReference type="EMBL" id="RJVP01000001">
    <property type="protein sequence ID" value="ROH88028.1"/>
    <property type="molecule type" value="Genomic_DNA"/>
</dbReference>
<feature type="transmembrane region" description="Helical" evidence="1">
    <location>
        <begin position="37"/>
        <end position="55"/>
    </location>
</feature>
<dbReference type="PANTHER" id="PTHR32251">
    <property type="entry name" value="3-OXO-5-ALPHA-STEROID 4-DEHYDROGENASE"/>
    <property type="match status" value="1"/>
</dbReference>
<dbReference type="GO" id="GO:0016020">
    <property type="term" value="C:membrane"/>
    <property type="evidence" value="ECO:0007669"/>
    <property type="project" value="TreeGrafter"/>
</dbReference>
<proteinExistence type="predicted"/>
<protein>
    <submittedName>
        <fullName evidence="2">DUF1295 domain-containing protein</fullName>
    </submittedName>
</protein>
<accession>A0A3N0V6M9</accession>
<keyword evidence="1" id="KW-0472">Membrane</keyword>
<organism evidence="2 3">
    <name type="scientific">Pseudomethylobacillus aquaticus</name>
    <dbReference type="NCBI Taxonomy" id="2676064"/>
    <lineage>
        <taxon>Bacteria</taxon>
        <taxon>Pseudomonadati</taxon>
        <taxon>Pseudomonadota</taxon>
        <taxon>Betaproteobacteria</taxon>
        <taxon>Nitrosomonadales</taxon>
        <taxon>Methylophilaceae</taxon>
        <taxon>Pseudomethylobacillus</taxon>
    </lineage>
</organism>
<feature type="transmembrane region" description="Helical" evidence="1">
    <location>
        <begin position="110"/>
        <end position="133"/>
    </location>
</feature>
<dbReference type="Pfam" id="PF06966">
    <property type="entry name" value="DUF1295"/>
    <property type="match status" value="1"/>
</dbReference>
<name>A0A3N0V6M9_9PROT</name>
<gene>
    <name evidence="2" type="ORF">ED236_00615</name>
</gene>
<evidence type="ECO:0000256" key="1">
    <source>
        <dbReference type="SAM" id="Phobius"/>
    </source>
</evidence>
<evidence type="ECO:0000313" key="3">
    <source>
        <dbReference type="Proteomes" id="UP000275137"/>
    </source>
</evidence>
<dbReference type="PROSITE" id="PS50244">
    <property type="entry name" value="S5A_REDUCTASE"/>
    <property type="match status" value="1"/>
</dbReference>
<comment type="caution">
    <text evidence="2">The sequence shown here is derived from an EMBL/GenBank/DDBJ whole genome shotgun (WGS) entry which is preliminary data.</text>
</comment>
<feature type="transmembrane region" description="Helical" evidence="1">
    <location>
        <begin position="61"/>
        <end position="80"/>
    </location>
</feature>
<dbReference type="AlphaFoldDB" id="A0A3N0V6M9"/>
<reference evidence="2 3" key="1">
    <citation type="submission" date="2018-10" db="EMBL/GenBank/DDBJ databases">
        <authorList>
            <person name="Chen W.-M."/>
        </authorList>
    </citation>
    <scope>NUCLEOTIDE SEQUENCE [LARGE SCALE GENOMIC DNA]</scope>
    <source>
        <strain evidence="2 3">H-5</strain>
    </source>
</reference>
<dbReference type="Proteomes" id="UP000275137">
    <property type="component" value="Unassembled WGS sequence"/>
</dbReference>
<dbReference type="RefSeq" id="WP_123236022.1">
    <property type="nucleotide sequence ID" value="NZ_RJVP01000001.1"/>
</dbReference>
<feature type="transmembrane region" description="Helical" evidence="1">
    <location>
        <begin position="6"/>
        <end position="28"/>
    </location>
</feature>
<dbReference type="Gene3D" id="1.20.120.1630">
    <property type="match status" value="1"/>
</dbReference>
<feature type="transmembrane region" description="Helical" evidence="1">
    <location>
        <begin position="139"/>
        <end position="156"/>
    </location>
</feature>
<dbReference type="InterPro" id="IPR010721">
    <property type="entry name" value="UstE-like"/>
</dbReference>
<keyword evidence="1" id="KW-1133">Transmembrane helix</keyword>